<dbReference type="Pfam" id="PF08238">
    <property type="entry name" value="Sel1"/>
    <property type="match status" value="3"/>
</dbReference>
<feature type="signal peptide" evidence="1">
    <location>
        <begin position="1"/>
        <end position="19"/>
    </location>
</feature>
<dbReference type="PANTHER" id="PTHR43628">
    <property type="entry name" value="ACTIVATOR OF C KINASE PROTEIN 1-RELATED"/>
    <property type="match status" value="1"/>
</dbReference>
<organism evidence="3 4">
    <name type="scientific">Kosakonia arachidis</name>
    <dbReference type="NCBI Taxonomy" id="551989"/>
    <lineage>
        <taxon>Bacteria</taxon>
        <taxon>Pseudomonadati</taxon>
        <taxon>Pseudomonadota</taxon>
        <taxon>Gammaproteobacteria</taxon>
        <taxon>Enterobacterales</taxon>
        <taxon>Enterobacteriaceae</taxon>
        <taxon>Kosakonia</taxon>
    </lineage>
</organism>
<dbReference type="InterPro" id="IPR052945">
    <property type="entry name" value="Mitotic_Regulator"/>
</dbReference>
<feature type="domain" description="Lysozyme inhibitor LprI-like N-terminal" evidence="2">
    <location>
        <begin position="24"/>
        <end position="85"/>
    </location>
</feature>
<dbReference type="Gene3D" id="1.20.1270.180">
    <property type="match status" value="1"/>
</dbReference>
<dbReference type="AlphaFoldDB" id="A0A1I7D2I6"/>
<protein>
    <submittedName>
        <fullName evidence="3">Sel1 repeat-containing protein</fullName>
    </submittedName>
</protein>
<evidence type="ECO:0000313" key="3">
    <source>
        <dbReference type="EMBL" id="SFU05899.1"/>
    </source>
</evidence>
<evidence type="ECO:0000259" key="2">
    <source>
        <dbReference type="Pfam" id="PF07007"/>
    </source>
</evidence>
<dbReference type="Pfam" id="PF07007">
    <property type="entry name" value="LprI"/>
    <property type="match status" value="1"/>
</dbReference>
<dbReference type="PANTHER" id="PTHR43628:SF1">
    <property type="entry name" value="CHITIN SYNTHASE REGULATORY FACTOR 2-RELATED"/>
    <property type="match status" value="1"/>
</dbReference>
<keyword evidence="4" id="KW-1185">Reference proteome</keyword>
<accession>A0A1I7D2I6</accession>
<sequence length="372" mass="40395">MKKVILAGLLCCISQMASSASFNCEKAAGFVELTICSTPALSKMDSQLNERYNQLLQQQPENKVLLRKSQLSWLKDIRNKATTIESLQTAYQSRIQDLQTLLGTKTEPVQTKPDPAPVAPQPAPVAAKSELEMKAEAGDIAAQAAWGIELSKGTTQQKSEAIHWLESAAAQKNPAAMQRLGFLYTYGKSVAQDINKGVALTRAAAEANDANAQIDLGYNYANGIGVEKDYQQSLAWYEKAKANGSPLADKNIAAIKSNMEEEAKYRNGYTAIVTCGPVTAPGYVDNCFNDSDLKITKDNITTLYNMSSGNYPSTAGEAFSDGLHIKLPENFSVFAQNSMDNDVLMVKIVKNDSGKVVFQDQASKDGVIKVRN</sequence>
<dbReference type="OrthoDB" id="6631778at2"/>
<dbReference type="InterPro" id="IPR011990">
    <property type="entry name" value="TPR-like_helical_dom_sf"/>
</dbReference>
<gene>
    <name evidence="3" type="ORF">SAMN05192562_104335</name>
</gene>
<dbReference type="Proteomes" id="UP000199187">
    <property type="component" value="Unassembled WGS sequence"/>
</dbReference>
<dbReference type="SUPFAM" id="SSF81901">
    <property type="entry name" value="HCP-like"/>
    <property type="match status" value="1"/>
</dbReference>
<feature type="chain" id="PRO_5011505328" evidence="1">
    <location>
        <begin position="20"/>
        <end position="372"/>
    </location>
</feature>
<name>A0A1I7D2I6_9ENTR</name>
<dbReference type="EMBL" id="FPAU01000004">
    <property type="protein sequence ID" value="SFU05899.1"/>
    <property type="molecule type" value="Genomic_DNA"/>
</dbReference>
<dbReference type="RefSeq" id="WP_090123375.1">
    <property type="nucleotide sequence ID" value="NZ_CP045300.1"/>
</dbReference>
<evidence type="ECO:0000256" key="1">
    <source>
        <dbReference type="SAM" id="SignalP"/>
    </source>
</evidence>
<dbReference type="InterPro" id="IPR009739">
    <property type="entry name" value="LprI-like_N"/>
</dbReference>
<dbReference type="Gene3D" id="1.25.40.10">
    <property type="entry name" value="Tetratricopeptide repeat domain"/>
    <property type="match status" value="1"/>
</dbReference>
<reference evidence="4" key="1">
    <citation type="submission" date="2016-10" db="EMBL/GenBank/DDBJ databases">
        <authorList>
            <person name="Varghese N."/>
            <person name="Submissions S."/>
        </authorList>
    </citation>
    <scope>NUCLEOTIDE SEQUENCE [LARGE SCALE GENOMIC DNA]</scope>
    <source>
        <strain evidence="4">Ah-143</strain>
    </source>
</reference>
<dbReference type="InterPro" id="IPR006597">
    <property type="entry name" value="Sel1-like"/>
</dbReference>
<keyword evidence="1" id="KW-0732">Signal</keyword>
<evidence type="ECO:0000313" key="4">
    <source>
        <dbReference type="Proteomes" id="UP000199187"/>
    </source>
</evidence>
<proteinExistence type="predicted"/>
<dbReference type="SMART" id="SM00671">
    <property type="entry name" value="SEL1"/>
    <property type="match status" value="3"/>
</dbReference>